<dbReference type="OrthoDB" id="7057261at2"/>
<dbReference type="Proteomes" id="UP000006327">
    <property type="component" value="Unassembled WGS sequence"/>
</dbReference>
<organism evidence="2 3">
    <name type="scientific">Paraglaciecola arctica BSs20135</name>
    <dbReference type="NCBI Taxonomy" id="493475"/>
    <lineage>
        <taxon>Bacteria</taxon>
        <taxon>Pseudomonadati</taxon>
        <taxon>Pseudomonadota</taxon>
        <taxon>Gammaproteobacteria</taxon>
        <taxon>Alteromonadales</taxon>
        <taxon>Alteromonadaceae</taxon>
        <taxon>Paraglaciecola</taxon>
    </lineage>
</organism>
<comment type="caution">
    <text evidence="2">The sequence shown here is derived from an EMBL/GenBank/DDBJ whole genome shotgun (WGS) entry which is preliminary data.</text>
</comment>
<accession>K6YQ66</accession>
<name>K6YQ66_9ALTE</name>
<proteinExistence type="predicted"/>
<feature type="transmembrane region" description="Helical" evidence="1">
    <location>
        <begin position="9"/>
        <end position="28"/>
    </location>
</feature>
<sequence>MSHRLINNIYILPISLVIILNGCTTHIARSTKLPAIQIADEVLDEWGSVTASPPIISIPADEYEFKIDKTSQQYYQGAKDEVNAGILQHTKTVFSFLLAASTQADATTKALYENQFSNYENAVAKIETGKQLTDEEKKTVQDAKKNIVDSLAKAAKENFTTCTAIADGEDDRVTGDISVSDAITLNNAAVNRRKDCLNDYQLELKELATVSQLPDFPTLPENNVPALNRLQTTPFVGKTDLNGEGFSLSNSNLKDSLSLPDYNALPQAATNKFLADMLTTISSNDEKNAYFGVSMISVNPGWRTKEGYHAVVNLNPTVLLDQASKATVRKYIEDQSVDDELKNLIRANYIDACEYDTDTNKEIKQLSLVRDEKCEKRYKDIVKKAKAKHAIKSFEDLLLDEYDINTTAISPVTYAQTQELQNKQISQINLSLMLAASLQNAGMKESAEAFADFSKQRRKEFGSRSVDNNVSVFSTGKLVGLEIQPEFFAATWDDSDPSMLLQQQTFPILLRFDTIGEKQFDELKVAKDCDKNDVTDDYCLLEPLIYVTPTTRWKSSSRSPWLLNSKEQLTTEELFNLQRVLKEECVKDYGDDVSNNFIKRKCEELNSKLFGDIQFTRLPHRQAEKTETKLVEFSHIFPSSVTLKRNEEKKIEDHLQDFVLIGKNLSSLKGKDEADIKGKIKSVFEGVEVQSVSVSGNTMTIRTNITEAKGPVIFIIEEGGKVISTAMSKNAIATLIIEEVKKKVSSVESETVIKLIADDNQSISVTLPVGVDDIPEHVLEVLKSFYEKPANITERKTTEQTKEN</sequence>
<keyword evidence="1" id="KW-0812">Transmembrane</keyword>
<keyword evidence="1" id="KW-0472">Membrane</keyword>
<dbReference type="EMBL" id="BAEO01000051">
    <property type="protein sequence ID" value="GAC20287.1"/>
    <property type="molecule type" value="Genomic_DNA"/>
</dbReference>
<keyword evidence="3" id="KW-1185">Reference proteome</keyword>
<dbReference type="STRING" id="493475.GARC_3329"/>
<reference evidence="2 3" key="1">
    <citation type="journal article" date="2017" name="Antonie Van Leeuwenhoek">
        <title>Rhizobium rhizosphaerae sp. nov., a novel species isolated from rice rhizosphere.</title>
        <authorList>
            <person name="Zhao J.J."/>
            <person name="Zhang J."/>
            <person name="Zhang R.J."/>
            <person name="Zhang C.W."/>
            <person name="Yin H.Q."/>
            <person name="Zhang X.X."/>
        </authorList>
    </citation>
    <scope>NUCLEOTIDE SEQUENCE [LARGE SCALE GENOMIC DNA]</scope>
    <source>
        <strain evidence="2 3">BSs20135</strain>
    </source>
</reference>
<evidence type="ECO:0000256" key="1">
    <source>
        <dbReference type="SAM" id="Phobius"/>
    </source>
</evidence>
<dbReference type="RefSeq" id="WP_007622063.1">
    <property type="nucleotide sequence ID" value="NZ_BAEO01000051.1"/>
</dbReference>
<keyword evidence="1" id="KW-1133">Transmembrane helix</keyword>
<dbReference type="AlphaFoldDB" id="K6YQ66"/>
<protein>
    <submittedName>
        <fullName evidence="2">Uncharacterized protein</fullName>
    </submittedName>
</protein>
<evidence type="ECO:0000313" key="2">
    <source>
        <dbReference type="EMBL" id="GAC20287.1"/>
    </source>
</evidence>
<evidence type="ECO:0000313" key="3">
    <source>
        <dbReference type="Proteomes" id="UP000006327"/>
    </source>
</evidence>
<gene>
    <name evidence="2" type="ORF">GARC_3329</name>
</gene>